<dbReference type="PANTHER" id="PTHR30399:SF1">
    <property type="entry name" value="UTP PYROPHOSPHATASE"/>
    <property type="match status" value="1"/>
</dbReference>
<comment type="caution">
    <text evidence="2">The sequence shown here is derived from an EMBL/GenBank/DDBJ whole genome shotgun (WGS) entry which is preliminary data.</text>
</comment>
<dbReference type="AlphaFoldDB" id="A0A3D8IXV7"/>
<dbReference type="PANTHER" id="PTHR30399">
    <property type="entry name" value="UNCHARACTERIZED PROTEIN YGJP"/>
    <property type="match status" value="1"/>
</dbReference>
<evidence type="ECO:0000259" key="1">
    <source>
        <dbReference type="Pfam" id="PF01863"/>
    </source>
</evidence>
<dbReference type="InterPro" id="IPR053136">
    <property type="entry name" value="UTP_pyrophosphatase-like"/>
</dbReference>
<reference evidence="2 3" key="1">
    <citation type="submission" date="2018-04" db="EMBL/GenBank/DDBJ databases">
        <title>Novel Campyloabacter and Helicobacter Species and Strains.</title>
        <authorList>
            <person name="Mannion A.J."/>
            <person name="Shen Z."/>
            <person name="Fox J.G."/>
        </authorList>
    </citation>
    <scope>NUCLEOTIDE SEQUENCE [LARGE SCALE GENOMIC DNA]</scope>
    <source>
        <strain evidence="2 3">ATCC 700242</strain>
    </source>
</reference>
<accession>A0A3D8IXV7</accession>
<dbReference type="Pfam" id="PF01863">
    <property type="entry name" value="YgjP-like"/>
    <property type="match status" value="1"/>
</dbReference>
<dbReference type="Proteomes" id="UP000257067">
    <property type="component" value="Unassembled WGS sequence"/>
</dbReference>
<feature type="domain" description="YgjP-like metallopeptidase" evidence="1">
    <location>
        <begin position="12"/>
        <end position="216"/>
    </location>
</feature>
<gene>
    <name evidence="2" type="ORF">CQA62_02055</name>
</gene>
<name>A0A3D8IXV7_9HELI</name>
<organism evidence="2 3">
    <name type="scientific">Helicobacter cholecystus</name>
    <dbReference type="NCBI Taxonomy" id="45498"/>
    <lineage>
        <taxon>Bacteria</taxon>
        <taxon>Pseudomonadati</taxon>
        <taxon>Campylobacterota</taxon>
        <taxon>Epsilonproteobacteria</taxon>
        <taxon>Campylobacterales</taxon>
        <taxon>Helicobacteraceae</taxon>
        <taxon>Helicobacter</taxon>
    </lineage>
</organism>
<protein>
    <submittedName>
        <fullName evidence="2">M48 family peptidase</fullName>
    </submittedName>
</protein>
<sequence>MQEVKIVYKEIKNIILKVKPSCEVVLSVPKDTSKKEIEYILHKRKEWIEQRLERFRENQPLAKQLLSGEDIYYLGKRYRLKVLVREVEGVKLRGGYLEVSVREREDYKRKERLIKMWYQTRARQYFREALDKYSTLLGFEKIQTLRIKEMKTRWGSCNPTKAYINLNLALIQKNKRAIEYVVLHELAHLKYPHHNKDFYHFVMLYMPDWRERKLKLLEGM</sequence>
<dbReference type="Gene3D" id="3.30.2010.10">
    <property type="entry name" value="Metalloproteases ('zincins'), catalytic domain"/>
    <property type="match status" value="1"/>
</dbReference>
<dbReference type="EMBL" id="NXLU01000002">
    <property type="protein sequence ID" value="RDU69454.1"/>
    <property type="molecule type" value="Genomic_DNA"/>
</dbReference>
<dbReference type="InterPro" id="IPR002725">
    <property type="entry name" value="YgjP-like_metallopeptidase"/>
</dbReference>
<dbReference type="RefSeq" id="WP_104724594.1">
    <property type="nucleotide sequence ID" value="NZ_FZNE01000003.1"/>
</dbReference>
<evidence type="ECO:0000313" key="2">
    <source>
        <dbReference type="EMBL" id="RDU69454.1"/>
    </source>
</evidence>
<keyword evidence="3" id="KW-1185">Reference proteome</keyword>
<dbReference type="CDD" id="cd07344">
    <property type="entry name" value="M48_yhfN_like"/>
    <property type="match status" value="1"/>
</dbReference>
<dbReference type="OrthoDB" id="5321643at2"/>
<proteinExistence type="predicted"/>
<evidence type="ECO:0000313" key="3">
    <source>
        <dbReference type="Proteomes" id="UP000257067"/>
    </source>
</evidence>